<keyword evidence="5 9" id="KW-0269">Exonuclease</keyword>
<evidence type="ECO:0000313" key="10">
    <source>
        <dbReference type="Proteomes" id="UP000241854"/>
    </source>
</evidence>
<evidence type="ECO:0000259" key="7">
    <source>
        <dbReference type="Pfam" id="PF02272"/>
    </source>
</evidence>
<dbReference type="Pfam" id="PF01368">
    <property type="entry name" value="DHH"/>
    <property type="match status" value="1"/>
</dbReference>
<feature type="domain" description="DHHA1" evidence="7">
    <location>
        <begin position="323"/>
        <end position="415"/>
    </location>
</feature>
<organism evidence="9 10">
    <name type="scientific">Campylobacter concisus</name>
    <dbReference type="NCBI Taxonomy" id="199"/>
    <lineage>
        <taxon>Bacteria</taxon>
        <taxon>Pseudomonadati</taxon>
        <taxon>Campylobacterota</taxon>
        <taxon>Epsilonproteobacteria</taxon>
        <taxon>Campylobacterales</taxon>
        <taxon>Campylobacteraceae</taxon>
        <taxon>Campylobacter</taxon>
    </lineage>
</organism>
<accession>A0A2R4P2N7</accession>
<protein>
    <recommendedName>
        <fullName evidence="2">Single-stranded-DNA-specific exonuclease RecJ</fullName>
    </recommendedName>
</protein>
<dbReference type="InterPro" id="IPR004610">
    <property type="entry name" value="RecJ"/>
</dbReference>
<keyword evidence="4 9" id="KW-0378">Hydrolase</keyword>
<dbReference type="NCBIfam" id="TIGR00644">
    <property type="entry name" value="recJ"/>
    <property type="match status" value="1"/>
</dbReference>
<dbReference type="PANTHER" id="PTHR30255:SF2">
    <property type="entry name" value="SINGLE-STRANDED-DNA-SPECIFIC EXONUCLEASE RECJ"/>
    <property type="match status" value="1"/>
</dbReference>
<dbReference type="Pfam" id="PF17768">
    <property type="entry name" value="RecJ_OB"/>
    <property type="match status" value="1"/>
</dbReference>
<evidence type="ECO:0000256" key="1">
    <source>
        <dbReference type="ARBA" id="ARBA00005915"/>
    </source>
</evidence>
<dbReference type="EMBL" id="CP021642">
    <property type="protein sequence ID" value="AVX44935.1"/>
    <property type="molecule type" value="Genomic_DNA"/>
</dbReference>
<dbReference type="InterPro" id="IPR038763">
    <property type="entry name" value="DHH_sf"/>
</dbReference>
<proteinExistence type="inferred from homology"/>
<dbReference type="GO" id="GO:0008409">
    <property type="term" value="F:5'-3' exonuclease activity"/>
    <property type="evidence" value="ECO:0007669"/>
    <property type="project" value="InterPro"/>
</dbReference>
<dbReference type="InterPro" id="IPR003156">
    <property type="entry name" value="DHHA1_dom"/>
</dbReference>
<dbReference type="Gene3D" id="3.10.310.30">
    <property type="match status" value="1"/>
</dbReference>
<dbReference type="GO" id="GO:0006310">
    <property type="term" value="P:DNA recombination"/>
    <property type="evidence" value="ECO:0007669"/>
    <property type="project" value="InterPro"/>
</dbReference>
<sequence length="535" mass="60343">MAGRQKVLAKAMLTKEDIRNLLARRFCNDIHKKLSEIPTPSALKDIYKGANRIKEAIERNEHIAIVGDYDVDGVVSSVILAEFFDDLGVKNYLVKIPNRFKDGYGLNPEIIDELASDVSLIITVDNGISANEAASICKEKGIDLIITDHHMPPAILPEAYAIINPKQEDCNFPNIEICGAEVAWYLVGALKDVCKLNYDMSKFLELLAIAIIADMMELRDMNRMLVRMGICKLNTSKRSAFCVIKEFYGKDKFECDDISFLIAPLINSAGRMDDAMNSFNFLRAKSIEEAYNYLDTIIEFNNSRKEEERQLFECSLKDVKENDEVIITWGEQWHEGVIGIVASRLAKHFAKPAIVFSIDKGRAKGSARSVGKLDILSLIASHEDLLTSYGGHKGAAGLTLAPENLEKFKEAINKSCSCLNMQECKSSDELLGDIMPSEIDFELLEILEFYEPYGQKNPRPVFKIENAVVKNERLIGRDQNHLKLILQKDNKTLEALFFNFTRHVRVGEMIDIIFCVSKNSFRGLVTPQLLIREIL</sequence>
<dbReference type="PANTHER" id="PTHR30255">
    <property type="entry name" value="SINGLE-STRANDED-DNA-SPECIFIC EXONUCLEASE RECJ"/>
    <property type="match status" value="1"/>
</dbReference>
<evidence type="ECO:0000256" key="5">
    <source>
        <dbReference type="ARBA" id="ARBA00022839"/>
    </source>
</evidence>
<reference evidence="9 10" key="1">
    <citation type="journal article" date="2018" name="Emerg. Microbes Infect.">
        <title>Genomic analysis of oral Campylobacter concisus strains identified a potential bacterial molecular marker associated with active Crohn's disease.</title>
        <authorList>
            <person name="Liu F."/>
            <person name="Ma R."/>
            <person name="Tay C.Y.A."/>
            <person name="Octavia S."/>
            <person name="Lan R."/>
            <person name="Chung H.K.L."/>
            <person name="Riordan S.M."/>
            <person name="Grimm M.C."/>
            <person name="Leong R.W."/>
            <person name="Tanaka M.M."/>
            <person name="Connor S."/>
            <person name="Zhang L."/>
        </authorList>
    </citation>
    <scope>NUCLEOTIDE SEQUENCE [LARGE SCALE GENOMIC DNA]</scope>
    <source>
        <strain evidence="9 10">P2CDO4</strain>
    </source>
</reference>
<evidence type="ECO:0000259" key="6">
    <source>
        <dbReference type="Pfam" id="PF01368"/>
    </source>
</evidence>
<dbReference type="InterPro" id="IPR051673">
    <property type="entry name" value="SSDNA_exonuclease_RecJ"/>
</dbReference>
<feature type="domain" description="DDH" evidence="6">
    <location>
        <begin position="62"/>
        <end position="211"/>
    </location>
</feature>
<dbReference type="AlphaFoldDB" id="A0A2R4P2N7"/>
<dbReference type="Pfam" id="PF02272">
    <property type="entry name" value="DHHA1"/>
    <property type="match status" value="1"/>
</dbReference>
<dbReference type="Proteomes" id="UP000241854">
    <property type="component" value="Chromosome"/>
</dbReference>
<evidence type="ECO:0000256" key="4">
    <source>
        <dbReference type="ARBA" id="ARBA00022801"/>
    </source>
</evidence>
<dbReference type="SUPFAM" id="SSF64182">
    <property type="entry name" value="DHH phosphoesterases"/>
    <property type="match status" value="1"/>
</dbReference>
<keyword evidence="3" id="KW-0540">Nuclease</keyword>
<evidence type="ECO:0000259" key="8">
    <source>
        <dbReference type="Pfam" id="PF17768"/>
    </source>
</evidence>
<dbReference type="GO" id="GO:0003676">
    <property type="term" value="F:nucleic acid binding"/>
    <property type="evidence" value="ECO:0007669"/>
    <property type="project" value="InterPro"/>
</dbReference>
<comment type="similarity">
    <text evidence="1">Belongs to the RecJ family.</text>
</comment>
<dbReference type="InterPro" id="IPR041122">
    <property type="entry name" value="RecJ_OB"/>
</dbReference>
<dbReference type="GO" id="GO:0006281">
    <property type="term" value="P:DNA repair"/>
    <property type="evidence" value="ECO:0007669"/>
    <property type="project" value="InterPro"/>
</dbReference>
<evidence type="ECO:0000313" key="9">
    <source>
        <dbReference type="EMBL" id="AVX44935.1"/>
    </source>
</evidence>
<feature type="domain" description="RecJ OB" evidence="8">
    <location>
        <begin position="433"/>
        <end position="532"/>
    </location>
</feature>
<name>A0A2R4P2N7_9BACT</name>
<dbReference type="Gene3D" id="3.90.1640.30">
    <property type="match status" value="1"/>
</dbReference>
<gene>
    <name evidence="9" type="ORF">CCS77_1874</name>
</gene>
<evidence type="ECO:0000256" key="2">
    <source>
        <dbReference type="ARBA" id="ARBA00019841"/>
    </source>
</evidence>
<dbReference type="InterPro" id="IPR001667">
    <property type="entry name" value="DDH_dom"/>
</dbReference>
<evidence type="ECO:0000256" key="3">
    <source>
        <dbReference type="ARBA" id="ARBA00022722"/>
    </source>
</evidence>